<dbReference type="EMBL" id="CP069031">
    <property type="protein sequence ID" value="QRC98896.1"/>
    <property type="molecule type" value="Genomic_DNA"/>
</dbReference>
<evidence type="ECO:0000313" key="2">
    <source>
        <dbReference type="Proteomes" id="UP000663193"/>
    </source>
</evidence>
<proteinExistence type="predicted"/>
<name>A0A7U2I3W5_PHANO</name>
<sequence>MYGYVFNVPLPIPTNRKFALPTRSTLSPSHHAAILSSLGQRQIAQQSKKDITPALRSSIISDLQPRQHVGPFQTPTQKSEWVTLMANDKKEQAEQMQATADMYGTFDDAARAMADALQSDPELGLSREEQCRTDALQELKIAIDEMLSLIHVKNSQDLKAHCANVHNAGSGFVDDQLVRIDASHLARAWENQVWDRTYETDSNIDKYVEQMDIDVADLGLWAQHFDSELCGYDVFREHLFMSFAGDETVFGQMKKEEGMFGALKIKFTAPAAAQCFVPRGARGVEDIVFKFDGLTVDAGSCSGVRDSSGDVEMEG</sequence>
<accession>A0A7U2I3W5</accession>
<protein>
    <submittedName>
        <fullName evidence="1">Uncharacterized protein</fullName>
    </submittedName>
</protein>
<organism evidence="1 2">
    <name type="scientific">Phaeosphaeria nodorum (strain SN15 / ATCC MYA-4574 / FGSC 10173)</name>
    <name type="common">Glume blotch fungus</name>
    <name type="synonym">Parastagonospora nodorum</name>
    <dbReference type="NCBI Taxonomy" id="321614"/>
    <lineage>
        <taxon>Eukaryota</taxon>
        <taxon>Fungi</taxon>
        <taxon>Dikarya</taxon>
        <taxon>Ascomycota</taxon>
        <taxon>Pezizomycotina</taxon>
        <taxon>Dothideomycetes</taxon>
        <taxon>Pleosporomycetidae</taxon>
        <taxon>Pleosporales</taxon>
        <taxon>Pleosporineae</taxon>
        <taxon>Phaeosphaeriaceae</taxon>
        <taxon>Parastagonospora</taxon>
    </lineage>
</organism>
<dbReference type="VEuPathDB" id="FungiDB:JI435_062550"/>
<keyword evidence="2" id="KW-1185">Reference proteome</keyword>
<dbReference type="AlphaFoldDB" id="A0A7U2I3W5"/>
<dbReference type="Proteomes" id="UP000663193">
    <property type="component" value="Chromosome 9"/>
</dbReference>
<evidence type="ECO:0000313" key="1">
    <source>
        <dbReference type="EMBL" id="QRC98896.1"/>
    </source>
</evidence>
<gene>
    <name evidence="1" type="ORF">JI435_062550</name>
</gene>
<dbReference type="OrthoDB" id="10510231at2759"/>
<dbReference type="RefSeq" id="XP_001796637.1">
    <property type="nucleotide sequence ID" value="XM_001796585.1"/>
</dbReference>
<dbReference type="KEGG" id="pno:SNOG_06255"/>
<reference evidence="2" key="1">
    <citation type="journal article" date="2021" name="BMC Genomics">
        <title>Chromosome-level genome assembly and manually-curated proteome of model necrotroph Parastagonospora nodorum Sn15 reveals a genome-wide trove of candidate effector homologs, and redundancy of virulence-related functions within an accessory chromosome.</title>
        <authorList>
            <person name="Bertazzoni S."/>
            <person name="Jones D.A.B."/>
            <person name="Phan H.T."/>
            <person name="Tan K.-C."/>
            <person name="Hane J.K."/>
        </authorList>
    </citation>
    <scope>NUCLEOTIDE SEQUENCE [LARGE SCALE GENOMIC DNA]</scope>
    <source>
        <strain evidence="2">SN15 / ATCC MYA-4574 / FGSC 10173)</strain>
    </source>
</reference>